<dbReference type="Gene3D" id="3.10.180.10">
    <property type="entry name" value="2,3-Dihydroxybiphenyl 1,2-Dioxygenase, domain 1"/>
    <property type="match status" value="1"/>
</dbReference>
<feature type="domain" description="VOC" evidence="1">
    <location>
        <begin position="3"/>
        <end position="128"/>
    </location>
</feature>
<dbReference type="CDD" id="cd08357">
    <property type="entry name" value="VOC_like"/>
    <property type="match status" value="1"/>
</dbReference>
<dbReference type="PANTHER" id="PTHR39434">
    <property type="match status" value="1"/>
</dbReference>
<reference evidence="2 3" key="1">
    <citation type="submission" date="2021-04" db="EMBL/GenBank/DDBJ databases">
        <authorList>
            <person name="Pira H."/>
            <person name="Risdian C."/>
            <person name="Wink J."/>
        </authorList>
    </citation>
    <scope>NUCLEOTIDE SEQUENCE [LARGE SCALE GENOMIC DNA]</scope>
    <source>
        <strain evidence="2 3">WH53</strain>
    </source>
</reference>
<dbReference type="InterPro" id="IPR029068">
    <property type="entry name" value="Glyas_Bleomycin-R_OHBP_Dase"/>
</dbReference>
<evidence type="ECO:0000313" key="3">
    <source>
        <dbReference type="Proteomes" id="UP000690515"/>
    </source>
</evidence>
<dbReference type="InterPro" id="IPR004360">
    <property type="entry name" value="Glyas_Fos-R_dOase_dom"/>
</dbReference>
<sequence>MQSFFHLAYHVNDLSAAKAFYGNILGCKEGRSTDTWVDFNFFNHQISLHLGKPFSTTLTGLVDEHQVPMPHIGLILELNEWQKIAKRLCLANIDFIIPPSVRFKGQPGEQHTMFFSDPAGNPIEFKGFKNLKQIFVK</sequence>
<gene>
    <name evidence="2" type="ORF">KCG35_00995</name>
</gene>
<organism evidence="2 3">
    <name type="scientific">Zooshikella harenae</name>
    <dbReference type="NCBI Taxonomy" id="2827238"/>
    <lineage>
        <taxon>Bacteria</taxon>
        <taxon>Pseudomonadati</taxon>
        <taxon>Pseudomonadota</taxon>
        <taxon>Gammaproteobacteria</taxon>
        <taxon>Oceanospirillales</taxon>
        <taxon>Zooshikellaceae</taxon>
        <taxon>Zooshikella</taxon>
    </lineage>
</organism>
<dbReference type="InterPro" id="IPR037523">
    <property type="entry name" value="VOC_core"/>
</dbReference>
<name>A0ABS5Z6E9_9GAMM</name>
<protein>
    <submittedName>
        <fullName evidence="2">VOC family protein</fullName>
    </submittedName>
</protein>
<dbReference type="Pfam" id="PF00903">
    <property type="entry name" value="Glyoxalase"/>
    <property type="match status" value="1"/>
</dbReference>
<comment type="caution">
    <text evidence="2">The sequence shown here is derived from an EMBL/GenBank/DDBJ whole genome shotgun (WGS) entry which is preliminary data.</text>
</comment>
<evidence type="ECO:0000259" key="1">
    <source>
        <dbReference type="PROSITE" id="PS51819"/>
    </source>
</evidence>
<dbReference type="PROSITE" id="PS51819">
    <property type="entry name" value="VOC"/>
    <property type="match status" value="1"/>
</dbReference>
<dbReference type="PANTHER" id="PTHR39434:SF1">
    <property type="entry name" value="VOC DOMAIN-CONTAINING PROTEIN"/>
    <property type="match status" value="1"/>
</dbReference>
<accession>A0ABS5Z6E9</accession>
<dbReference type="SUPFAM" id="SSF54593">
    <property type="entry name" value="Glyoxalase/Bleomycin resistance protein/Dihydroxybiphenyl dioxygenase"/>
    <property type="match status" value="1"/>
</dbReference>
<dbReference type="EMBL" id="JAGSOY010000002">
    <property type="protein sequence ID" value="MBU2709627.1"/>
    <property type="molecule type" value="Genomic_DNA"/>
</dbReference>
<keyword evidence="3" id="KW-1185">Reference proteome</keyword>
<dbReference type="RefSeq" id="WP_215817797.1">
    <property type="nucleotide sequence ID" value="NZ_JAGSOY010000002.1"/>
</dbReference>
<proteinExistence type="predicted"/>
<evidence type="ECO:0000313" key="2">
    <source>
        <dbReference type="EMBL" id="MBU2709627.1"/>
    </source>
</evidence>
<dbReference type="Proteomes" id="UP000690515">
    <property type="component" value="Unassembled WGS sequence"/>
</dbReference>